<dbReference type="EMBL" id="GBRD01000541">
    <property type="protein sequence ID" value="JAG65280.1"/>
    <property type="molecule type" value="Transcribed_RNA"/>
</dbReference>
<dbReference type="SMART" id="SM00181">
    <property type="entry name" value="EGF"/>
    <property type="match status" value="3"/>
</dbReference>
<evidence type="ECO:0000313" key="4">
    <source>
        <dbReference type="EMBL" id="JAG65280.1"/>
    </source>
</evidence>
<accession>A0A0K8TJG5</accession>
<keyword evidence="2" id="KW-0245">EGF-like domain</keyword>
<protein>
    <recommendedName>
        <fullName evidence="3">EGF-like domain-containing protein</fullName>
    </recommendedName>
</protein>
<dbReference type="AlphaFoldDB" id="A0A0K8TJG5"/>
<dbReference type="Gene3D" id="2.10.25.10">
    <property type="entry name" value="Laminin"/>
    <property type="match status" value="2"/>
</dbReference>
<sequence length="231" mass="24496">RRASCSCPPGFHGNPLKECKPAGVGESCSRKPCGANTVCRDMPNGYECMCKPGCIGNPNKGCICEDTHRQSDPCTTAKCGEHAECHSTSSGNSFKCSCPAEFPLGDPMVKCIKRGDCRTEGCGVGAECVGSGDIFDCKCPMGMKGNPKVQCKPESECKMDSDCAVDKACINEQCIEVCSIRGSCGLNALCQPVFHRAVCSCPQCHKGDPTVSCLPDTSCEPTKEKTPIKCR</sequence>
<reference evidence="4" key="1">
    <citation type="submission" date="2014-09" db="EMBL/GenBank/DDBJ databases">
        <authorList>
            <person name="Magalhaes I.L.F."/>
            <person name="Oliveira U."/>
            <person name="Santos F.R."/>
            <person name="Vidigal T.H.D.A."/>
            <person name="Brescovit A.D."/>
            <person name="Santos A.J."/>
        </authorList>
    </citation>
    <scope>NUCLEOTIDE SEQUENCE</scope>
</reference>
<dbReference type="InterPro" id="IPR000742">
    <property type="entry name" value="EGF"/>
</dbReference>
<organism evidence="4">
    <name type="scientific">Lygus hesperus</name>
    <name type="common">Western plant bug</name>
    <dbReference type="NCBI Taxonomy" id="30085"/>
    <lineage>
        <taxon>Eukaryota</taxon>
        <taxon>Metazoa</taxon>
        <taxon>Ecdysozoa</taxon>
        <taxon>Arthropoda</taxon>
        <taxon>Hexapoda</taxon>
        <taxon>Insecta</taxon>
        <taxon>Pterygota</taxon>
        <taxon>Neoptera</taxon>
        <taxon>Paraneoptera</taxon>
        <taxon>Hemiptera</taxon>
        <taxon>Heteroptera</taxon>
        <taxon>Panheteroptera</taxon>
        <taxon>Cimicomorpha</taxon>
        <taxon>Miridae</taxon>
        <taxon>Mirini</taxon>
        <taxon>Lygus</taxon>
    </lineage>
</organism>
<dbReference type="PANTHER" id="PTHR22963:SF39">
    <property type="entry name" value="DUMPY"/>
    <property type="match status" value="1"/>
</dbReference>
<feature type="non-terminal residue" evidence="4">
    <location>
        <position position="231"/>
    </location>
</feature>
<dbReference type="PROSITE" id="PS00010">
    <property type="entry name" value="ASX_HYDROXYL"/>
    <property type="match status" value="1"/>
</dbReference>
<feature type="non-terminal residue" evidence="4">
    <location>
        <position position="1"/>
    </location>
</feature>
<dbReference type="PROSITE" id="PS50026">
    <property type="entry name" value="EGF_3"/>
    <property type="match status" value="1"/>
</dbReference>
<comment type="caution">
    <text evidence="2">Lacks conserved residue(s) required for the propagation of feature annotation.</text>
</comment>
<feature type="disulfide bond" evidence="2">
    <location>
        <begin position="79"/>
        <end position="96"/>
    </location>
</feature>
<dbReference type="PROSITE" id="PS01186">
    <property type="entry name" value="EGF_2"/>
    <property type="match status" value="1"/>
</dbReference>
<evidence type="ECO:0000256" key="1">
    <source>
        <dbReference type="ARBA" id="ARBA00023157"/>
    </source>
</evidence>
<dbReference type="InterPro" id="IPR000152">
    <property type="entry name" value="EGF-type_Asp/Asn_hydroxyl_site"/>
</dbReference>
<proteinExistence type="predicted"/>
<dbReference type="PANTHER" id="PTHR22963">
    <property type="entry name" value="ENDOGLIN-RELATED"/>
    <property type="match status" value="1"/>
</dbReference>
<evidence type="ECO:0000259" key="3">
    <source>
        <dbReference type="PROSITE" id="PS50026"/>
    </source>
</evidence>
<keyword evidence="1 2" id="KW-1015">Disulfide bond</keyword>
<feature type="domain" description="EGF-like" evidence="3">
    <location>
        <begin position="70"/>
        <end position="108"/>
    </location>
</feature>
<name>A0A0K8TJG5_LYGHE</name>
<evidence type="ECO:0000256" key="2">
    <source>
        <dbReference type="PROSITE-ProRule" id="PRU00076"/>
    </source>
</evidence>